<dbReference type="EMBL" id="CP114370">
    <property type="protein sequence ID" value="WBP84285.1"/>
    <property type="molecule type" value="Genomic_DNA"/>
</dbReference>
<protein>
    <submittedName>
        <fullName evidence="1">Alpha/beta hydrolase</fullName>
    </submittedName>
</protein>
<reference evidence="1" key="1">
    <citation type="submission" date="2022-12" db="EMBL/GenBank/DDBJ databases">
        <authorList>
            <consortium name="Asia Pacific Centre for Animal Health"/>
            <person name="Klose S.M."/>
            <person name="Legione A.R."/>
            <person name="Monotti I."/>
            <person name="Bushell R."/>
            <person name="Marenda M.S."/>
            <person name="Sugiyama T."/>
            <person name="Browning G.F."/>
            <person name="Vaz P.K."/>
        </authorList>
    </citation>
    <scope>NUCLEOTIDE SEQUENCE</scope>
    <source>
        <strain evidence="1">Felid995</strain>
    </source>
</reference>
<keyword evidence="1" id="KW-0378">Hydrolase</keyword>
<evidence type="ECO:0000313" key="2">
    <source>
        <dbReference type="Proteomes" id="UP001213039"/>
    </source>
</evidence>
<sequence length="274" mass="31165">MFKKEKIQILNETINVIYEDNQKPKVLFLHGFGSSTSFAQQVYNLANRDYDVVAFDFPGCGLSSANNEISIEYYQQIASAFVKQSGFDFKLVIGHSLGGASALYLLNNNLVPKALLAAPINHNILYDVVDETLSQTTKRLIKWLIPSTYDEAFESSDNLIYLNKNNYKENLSKIAQMFLSVSQKKLSIFKNMTKNQITNDFYLQNSIKPLYEANNDYQIISGINDKFVPLNSVKKIASQLNKELTELENCGHALFFEQPELINDKINQIINSMK</sequence>
<accession>A0ACD4PI30</accession>
<proteinExistence type="predicted"/>
<keyword evidence="2" id="KW-1185">Reference proteome</keyword>
<gene>
    <name evidence="1" type="ORF">Me_995_000264</name>
</gene>
<organism evidence="1 2">
    <name type="scientific">Mycoplasmopsis edwardii</name>
    <dbReference type="NCBI Taxonomy" id="53558"/>
    <lineage>
        <taxon>Bacteria</taxon>
        <taxon>Bacillati</taxon>
        <taxon>Mycoplasmatota</taxon>
        <taxon>Mycoplasmoidales</taxon>
        <taxon>Metamycoplasmataceae</taxon>
        <taxon>Mycoplasmopsis</taxon>
    </lineage>
</organism>
<name>A0ACD4PI30_9BACT</name>
<dbReference type="Proteomes" id="UP001213039">
    <property type="component" value="Chromosome"/>
</dbReference>
<evidence type="ECO:0000313" key="1">
    <source>
        <dbReference type="EMBL" id="WBP84285.1"/>
    </source>
</evidence>